<accession>A0A6A4VXI6</accession>
<dbReference type="EMBL" id="VIIS01001676">
    <property type="protein sequence ID" value="KAF0294578.1"/>
    <property type="molecule type" value="Genomic_DNA"/>
</dbReference>
<gene>
    <name evidence="2" type="ORF">FJT64_007753</name>
</gene>
<dbReference type="Proteomes" id="UP000440578">
    <property type="component" value="Unassembled WGS sequence"/>
</dbReference>
<keyword evidence="3" id="KW-1185">Reference proteome</keyword>
<protein>
    <submittedName>
        <fullName evidence="2">Uncharacterized protein</fullName>
    </submittedName>
</protein>
<evidence type="ECO:0000313" key="3">
    <source>
        <dbReference type="Proteomes" id="UP000440578"/>
    </source>
</evidence>
<proteinExistence type="predicted"/>
<dbReference type="OrthoDB" id="6370806at2759"/>
<evidence type="ECO:0000313" key="2">
    <source>
        <dbReference type="EMBL" id="KAF0294578.1"/>
    </source>
</evidence>
<evidence type="ECO:0000256" key="1">
    <source>
        <dbReference type="SAM" id="MobiDB-lite"/>
    </source>
</evidence>
<reference evidence="2 3" key="1">
    <citation type="submission" date="2019-07" db="EMBL/GenBank/DDBJ databases">
        <title>Draft genome assembly of a fouling barnacle, Amphibalanus amphitrite (Darwin, 1854): The first reference genome for Thecostraca.</title>
        <authorList>
            <person name="Kim W."/>
        </authorList>
    </citation>
    <scope>NUCLEOTIDE SEQUENCE [LARGE SCALE GENOMIC DNA]</scope>
    <source>
        <strain evidence="2">SNU_AA5</strain>
        <tissue evidence="2">Soma without cirri and trophi</tissue>
    </source>
</reference>
<organism evidence="2 3">
    <name type="scientific">Amphibalanus amphitrite</name>
    <name type="common">Striped barnacle</name>
    <name type="synonym">Balanus amphitrite</name>
    <dbReference type="NCBI Taxonomy" id="1232801"/>
    <lineage>
        <taxon>Eukaryota</taxon>
        <taxon>Metazoa</taxon>
        <taxon>Ecdysozoa</taxon>
        <taxon>Arthropoda</taxon>
        <taxon>Crustacea</taxon>
        <taxon>Multicrustacea</taxon>
        <taxon>Cirripedia</taxon>
        <taxon>Thoracica</taxon>
        <taxon>Thoracicalcarea</taxon>
        <taxon>Balanomorpha</taxon>
        <taxon>Balanoidea</taxon>
        <taxon>Balanidae</taxon>
        <taxon>Amphibalaninae</taxon>
        <taxon>Amphibalanus</taxon>
    </lineage>
</organism>
<sequence>MKVVRTVGQAFEVCHKLECGEKEDSEHSTSGSVDLSAQLRRITDASSDPLSMDLPPYDSSDIINTALQRPNKLEPLSLPPGGSNMLLPDELFASPLAEPLGTEGLLPLAGTPLSAHHEQQLLREQALQYQQQAKAALAQVCRSGATAVSSRPRAVSRHETGAPAAVVTRDVRP</sequence>
<dbReference type="AlphaFoldDB" id="A0A6A4VXI6"/>
<comment type="caution">
    <text evidence="2">The sequence shown here is derived from an EMBL/GenBank/DDBJ whole genome shotgun (WGS) entry which is preliminary data.</text>
</comment>
<name>A0A6A4VXI6_AMPAM</name>
<feature type="region of interest" description="Disordered" evidence="1">
    <location>
        <begin position="147"/>
        <end position="173"/>
    </location>
</feature>